<evidence type="ECO:0000313" key="5">
    <source>
        <dbReference type="EMBL" id="AWX69334.1"/>
    </source>
</evidence>
<keyword evidence="6" id="KW-1185">Reference proteome</keyword>
<proteinExistence type="predicted"/>
<protein>
    <submittedName>
        <fullName evidence="5">ATP-binding cassette domain-containing protein</fullName>
    </submittedName>
</protein>
<dbReference type="PROSITE" id="PS00211">
    <property type="entry name" value="ABC_TRANSPORTER_1"/>
    <property type="match status" value="1"/>
</dbReference>
<feature type="domain" description="ABC transporter" evidence="4">
    <location>
        <begin position="5"/>
        <end position="245"/>
    </location>
</feature>
<dbReference type="RefSeq" id="WP_033178725.1">
    <property type="nucleotide sequence ID" value="NZ_CP030140.1"/>
</dbReference>
<dbReference type="PANTHER" id="PTHR42734">
    <property type="entry name" value="METAL TRANSPORT SYSTEM ATP-BINDING PROTEIN TM_0124-RELATED"/>
    <property type="match status" value="1"/>
</dbReference>
<dbReference type="InterPro" id="IPR003593">
    <property type="entry name" value="AAA+_ATPase"/>
</dbReference>
<keyword evidence="1" id="KW-0813">Transport</keyword>
<reference evidence="6" key="1">
    <citation type="submission" date="2018-06" db="EMBL/GenBank/DDBJ databases">
        <title>Complete genome sequences of Mycoplasma anatis, M. anseris and M. cloacale type strains.</title>
        <authorList>
            <person name="Grozner D."/>
            <person name="Forro B."/>
            <person name="Sulyok K.M."/>
            <person name="Marton S."/>
            <person name="Kreizinger Z."/>
            <person name="Banyai K."/>
            <person name="Gyuranecz M."/>
        </authorList>
    </citation>
    <scope>NUCLEOTIDE SEQUENCE [LARGE SCALE GENOMIC DNA]</scope>
    <source>
        <strain evidence="6">ATCC 49234</strain>
    </source>
</reference>
<dbReference type="SUPFAM" id="SSF52540">
    <property type="entry name" value="P-loop containing nucleoside triphosphate hydrolases"/>
    <property type="match status" value="1"/>
</dbReference>
<sequence length="246" mass="28347">MEEIIKLNNISVSYSKHSDLILKNINLDIKEGEMVAILGKSGAGKSTLFNLLLRQLNIVTGQCFLFKKDIQNVKSKDWKRIVNSIGFLSQETNLIEYETIFDSIKRTYDNFQNKFFAWFNILTKKDKQKIMNVLTKLGLFEKSFFRISDLSGGQKQRVEIAKILLKKSKLILADEPTSNLDIISANDVISLLKSINKEEKTTIILNIHDLNLIPHNFDSVYLIKNQSIVKLNETEFNDINKLIQIY</sequence>
<gene>
    <name evidence="5" type="ORF">DP065_01005</name>
</gene>
<evidence type="ECO:0000256" key="1">
    <source>
        <dbReference type="ARBA" id="ARBA00022448"/>
    </source>
</evidence>
<accession>A0A2Z4NCP0</accession>
<dbReference type="Pfam" id="PF00005">
    <property type="entry name" value="ABC_tran"/>
    <property type="match status" value="1"/>
</dbReference>
<dbReference type="InterPro" id="IPR003439">
    <property type="entry name" value="ABC_transporter-like_ATP-bd"/>
</dbReference>
<dbReference type="Proteomes" id="UP000250218">
    <property type="component" value="Chromosome"/>
</dbReference>
<keyword evidence="3 5" id="KW-0067">ATP-binding</keyword>
<dbReference type="GO" id="GO:0005524">
    <property type="term" value="F:ATP binding"/>
    <property type="evidence" value="ECO:0007669"/>
    <property type="project" value="UniProtKB-KW"/>
</dbReference>
<evidence type="ECO:0000256" key="2">
    <source>
        <dbReference type="ARBA" id="ARBA00022741"/>
    </source>
</evidence>
<evidence type="ECO:0000313" key="6">
    <source>
        <dbReference type="Proteomes" id="UP000250218"/>
    </source>
</evidence>
<dbReference type="EMBL" id="CP030140">
    <property type="protein sequence ID" value="AWX69334.1"/>
    <property type="molecule type" value="Genomic_DNA"/>
</dbReference>
<dbReference type="GO" id="GO:0016887">
    <property type="term" value="F:ATP hydrolysis activity"/>
    <property type="evidence" value="ECO:0007669"/>
    <property type="project" value="InterPro"/>
</dbReference>
<dbReference type="Gene3D" id="3.40.50.300">
    <property type="entry name" value="P-loop containing nucleotide triphosphate hydrolases"/>
    <property type="match status" value="1"/>
</dbReference>
<dbReference type="SMART" id="SM00382">
    <property type="entry name" value="AAA"/>
    <property type="match status" value="1"/>
</dbReference>
<organism evidence="5 6">
    <name type="scientific">[Mycoplasma] anseris</name>
    <dbReference type="NCBI Taxonomy" id="92400"/>
    <lineage>
        <taxon>Bacteria</taxon>
        <taxon>Bacillati</taxon>
        <taxon>Mycoplasmatota</taxon>
        <taxon>Mycoplasmoidales</taxon>
        <taxon>Metamycoplasmataceae</taxon>
        <taxon>Metamycoplasma</taxon>
    </lineage>
</organism>
<keyword evidence="2" id="KW-0547">Nucleotide-binding</keyword>
<dbReference type="InterPro" id="IPR017871">
    <property type="entry name" value="ABC_transporter-like_CS"/>
</dbReference>
<evidence type="ECO:0000256" key="3">
    <source>
        <dbReference type="ARBA" id="ARBA00022840"/>
    </source>
</evidence>
<dbReference type="AlphaFoldDB" id="A0A2Z4NCP0"/>
<dbReference type="InterPro" id="IPR050153">
    <property type="entry name" value="Metal_Ion_Import_ABC"/>
</dbReference>
<dbReference type="KEGG" id="mane:DP065_01005"/>
<name>A0A2Z4NCP0_9BACT</name>
<evidence type="ECO:0000259" key="4">
    <source>
        <dbReference type="PROSITE" id="PS50893"/>
    </source>
</evidence>
<dbReference type="PROSITE" id="PS50893">
    <property type="entry name" value="ABC_TRANSPORTER_2"/>
    <property type="match status" value="1"/>
</dbReference>
<dbReference type="InterPro" id="IPR027417">
    <property type="entry name" value="P-loop_NTPase"/>
</dbReference>